<keyword evidence="3" id="KW-1185">Reference proteome</keyword>
<dbReference type="EMBL" id="JBBAXC010000001">
    <property type="protein sequence ID" value="MEI5905842.1"/>
    <property type="molecule type" value="Genomic_DNA"/>
</dbReference>
<evidence type="ECO:0000256" key="1">
    <source>
        <dbReference type="SAM" id="MobiDB-lite"/>
    </source>
</evidence>
<gene>
    <name evidence="2" type="ORF">WAK64_02015</name>
</gene>
<accession>A0ABU8H9B5</accession>
<evidence type="ECO:0000313" key="3">
    <source>
        <dbReference type="Proteomes" id="UP001312865"/>
    </source>
</evidence>
<dbReference type="RefSeq" id="WP_336585245.1">
    <property type="nucleotide sequence ID" value="NZ_JBBAXC010000001.1"/>
</dbReference>
<protein>
    <recommendedName>
        <fullName evidence="4">Endolytic transglycosylase MltG</fullName>
    </recommendedName>
</protein>
<evidence type="ECO:0008006" key="4">
    <source>
        <dbReference type="Google" id="ProtNLM"/>
    </source>
</evidence>
<reference evidence="2 3" key="1">
    <citation type="journal article" date="2018" name="J. Microbiol.">
        <title>Bacillus spongiae sp. nov., isolated from sponge of Jeju Island.</title>
        <authorList>
            <person name="Lee G.E."/>
            <person name="Im W.T."/>
            <person name="Park J.S."/>
        </authorList>
    </citation>
    <scope>NUCLEOTIDE SEQUENCE [LARGE SCALE GENOMIC DNA]</scope>
    <source>
        <strain evidence="2 3">135PIL107-10</strain>
    </source>
</reference>
<dbReference type="Gene3D" id="3.30.1490.480">
    <property type="entry name" value="Endolytic murein transglycosylase"/>
    <property type="match status" value="1"/>
</dbReference>
<feature type="compositionally biased region" description="Basic and acidic residues" evidence="1">
    <location>
        <begin position="76"/>
        <end position="115"/>
    </location>
</feature>
<name>A0ABU8H9B5_9BACI</name>
<comment type="caution">
    <text evidence="2">The sequence shown here is derived from an EMBL/GenBank/DDBJ whole genome shotgun (WGS) entry which is preliminary data.</text>
</comment>
<organism evidence="2 3">
    <name type="scientific">Bacillus spongiae</name>
    <dbReference type="NCBI Taxonomy" id="2683610"/>
    <lineage>
        <taxon>Bacteria</taxon>
        <taxon>Bacillati</taxon>
        <taxon>Bacillota</taxon>
        <taxon>Bacilli</taxon>
        <taxon>Bacillales</taxon>
        <taxon>Bacillaceae</taxon>
        <taxon>Bacillus</taxon>
    </lineage>
</organism>
<sequence>MDKRMTRALSIGLFLSAILLFGFQLSSNDQPLQVKDLKKEGYVVLTEAEYKELTDKVQSIEKELKGQTVVAQGEQPKQEEPKTEEPKQEEPKPEEPKQEEPKPEEPKQEEPKPEAPKPAPITYKLKIETGMTSFEIAEKLVEQKIIKEADETNFRVYMNDNKFAEKIQLGEFTVNSEMSFNEIAKIITKNR</sequence>
<dbReference type="Proteomes" id="UP001312865">
    <property type="component" value="Unassembled WGS sequence"/>
</dbReference>
<evidence type="ECO:0000313" key="2">
    <source>
        <dbReference type="EMBL" id="MEI5905842.1"/>
    </source>
</evidence>
<feature type="region of interest" description="Disordered" evidence="1">
    <location>
        <begin position="65"/>
        <end position="120"/>
    </location>
</feature>
<proteinExistence type="predicted"/>